<dbReference type="InterPro" id="IPR023610">
    <property type="entry name" value="PInositol-4/5-P-5/4-kinase"/>
</dbReference>
<dbReference type="Gene3D" id="3.30.800.10">
    <property type="entry name" value="Phosphatidylinositol Phosphate Kinase II Beta"/>
    <property type="match status" value="1"/>
</dbReference>
<dbReference type="GO" id="GO:0005524">
    <property type="term" value="F:ATP binding"/>
    <property type="evidence" value="ECO:0007669"/>
    <property type="project" value="UniProtKB-UniRule"/>
</dbReference>
<dbReference type="InterPro" id="IPR002498">
    <property type="entry name" value="PInositol-4-P-4/5-kinase_core"/>
</dbReference>
<feature type="domain" description="PIPK" evidence="3">
    <location>
        <begin position="254"/>
        <end position="604"/>
    </location>
</feature>
<accession>A0A9Q0LVF4</accession>
<dbReference type="PANTHER" id="PTHR23086">
    <property type="entry name" value="PHOSPHATIDYLINOSITOL-4-PHOSPHATE 5-KINASE"/>
    <property type="match status" value="1"/>
</dbReference>
<evidence type="ECO:0000313" key="4">
    <source>
        <dbReference type="EMBL" id="KAJ5079381.1"/>
    </source>
</evidence>
<proteinExistence type="predicted"/>
<dbReference type="CDD" id="cd00139">
    <property type="entry name" value="PIPKc"/>
    <property type="match status" value="1"/>
</dbReference>
<name>A0A9Q0LVF4_ANAIG</name>
<keyword evidence="1" id="KW-0418">Kinase</keyword>
<evidence type="ECO:0000256" key="1">
    <source>
        <dbReference type="PROSITE-ProRule" id="PRU00781"/>
    </source>
</evidence>
<protein>
    <submittedName>
        <fullName evidence="4">Phosphatidylinositol 5-phosphate 4-kinase isoform a</fullName>
    </submittedName>
</protein>
<organism evidence="4 5">
    <name type="scientific">Anaeramoeba ignava</name>
    <name type="common">Anaerobic marine amoeba</name>
    <dbReference type="NCBI Taxonomy" id="1746090"/>
    <lineage>
        <taxon>Eukaryota</taxon>
        <taxon>Metamonada</taxon>
        <taxon>Anaeramoebidae</taxon>
        <taxon>Anaeramoeba</taxon>
    </lineage>
</organism>
<feature type="compositionally biased region" description="Low complexity" evidence="2">
    <location>
        <begin position="36"/>
        <end position="56"/>
    </location>
</feature>
<dbReference type="GO" id="GO:0005886">
    <property type="term" value="C:plasma membrane"/>
    <property type="evidence" value="ECO:0007669"/>
    <property type="project" value="TreeGrafter"/>
</dbReference>
<keyword evidence="1" id="KW-0808">Transferase</keyword>
<comment type="caution">
    <text evidence="4">The sequence shown here is derived from an EMBL/GenBank/DDBJ whole genome shotgun (WGS) entry which is preliminary data.</text>
</comment>
<dbReference type="Pfam" id="PF01504">
    <property type="entry name" value="PIP5K"/>
    <property type="match status" value="1"/>
</dbReference>
<dbReference type="OrthoDB" id="20783at2759"/>
<dbReference type="Gene3D" id="3.30.810.10">
    <property type="entry name" value="2-Layer Sandwich"/>
    <property type="match status" value="1"/>
</dbReference>
<dbReference type="AlphaFoldDB" id="A0A9Q0LVF4"/>
<dbReference type="Proteomes" id="UP001149090">
    <property type="component" value="Unassembled WGS sequence"/>
</dbReference>
<gene>
    <name evidence="4" type="ORF">M0811_04402</name>
</gene>
<dbReference type="SUPFAM" id="SSF56104">
    <property type="entry name" value="SAICAR synthase-like"/>
    <property type="match status" value="1"/>
</dbReference>
<evidence type="ECO:0000259" key="3">
    <source>
        <dbReference type="PROSITE" id="PS51455"/>
    </source>
</evidence>
<dbReference type="InterPro" id="IPR027483">
    <property type="entry name" value="PInositol-4-P-4/5-kinase_C_sf"/>
</dbReference>
<dbReference type="PANTHER" id="PTHR23086:SF8">
    <property type="entry name" value="PHOSPHATIDYLINOSITOL 5-PHOSPHATE 4-KINASE, ISOFORM A"/>
    <property type="match status" value="1"/>
</dbReference>
<evidence type="ECO:0000313" key="5">
    <source>
        <dbReference type="Proteomes" id="UP001149090"/>
    </source>
</evidence>
<dbReference type="InterPro" id="IPR027484">
    <property type="entry name" value="PInositol-4-P-5-kinase_N"/>
</dbReference>
<dbReference type="PROSITE" id="PS51455">
    <property type="entry name" value="PIPK"/>
    <property type="match status" value="1"/>
</dbReference>
<dbReference type="GO" id="GO:0016308">
    <property type="term" value="F:1-phosphatidylinositol-4-phosphate 5-kinase activity"/>
    <property type="evidence" value="ECO:0007669"/>
    <property type="project" value="TreeGrafter"/>
</dbReference>
<keyword evidence="5" id="KW-1185">Reference proteome</keyword>
<evidence type="ECO:0000256" key="2">
    <source>
        <dbReference type="SAM" id="MobiDB-lite"/>
    </source>
</evidence>
<keyword evidence="1" id="KW-0067">ATP-binding</keyword>
<dbReference type="GO" id="GO:0046854">
    <property type="term" value="P:phosphatidylinositol phosphate biosynthetic process"/>
    <property type="evidence" value="ECO:0007669"/>
    <property type="project" value="TreeGrafter"/>
</dbReference>
<dbReference type="SMART" id="SM00330">
    <property type="entry name" value="PIPKc"/>
    <property type="match status" value="1"/>
</dbReference>
<reference evidence="4" key="1">
    <citation type="submission" date="2022-10" db="EMBL/GenBank/DDBJ databases">
        <title>Novel sulphate-reducing endosymbionts in the free-living metamonad Anaeramoeba.</title>
        <authorList>
            <person name="Jerlstrom-Hultqvist J."/>
            <person name="Cepicka I."/>
            <person name="Gallot-Lavallee L."/>
            <person name="Salas-Leiva D."/>
            <person name="Curtis B.A."/>
            <person name="Zahonova K."/>
            <person name="Pipaliya S."/>
            <person name="Dacks J."/>
            <person name="Roger A.J."/>
        </authorList>
    </citation>
    <scope>NUCLEOTIDE SEQUENCE</scope>
    <source>
        <strain evidence="4">BMAN</strain>
    </source>
</reference>
<feature type="region of interest" description="Disordered" evidence="2">
    <location>
        <begin position="33"/>
        <end position="56"/>
    </location>
</feature>
<dbReference type="EMBL" id="JAPDFW010000033">
    <property type="protein sequence ID" value="KAJ5079381.1"/>
    <property type="molecule type" value="Genomic_DNA"/>
</dbReference>
<keyword evidence="1" id="KW-0547">Nucleotide-binding</keyword>
<sequence>MNQNQSFQNKHELSPFLLNIDLNEDFSKYNPKLEENQNQNTNSNININSNSNQTQNQEKNQQIIFAQVARKIYKEIFNSILLDTSKITEILIDEQFLFLMENEKTQFKMQRLINDLPTLGKLFEQNILLRKDQMKFHKLVQREIDGILKIGMNKENVSQFLEIAEELHSSKLRINEELNYIYDFIDEIISNHIPENKYSISQNSQNLQNSIYDKISQTQFISDNLGKSFINSIAFQGSLTAGKSTSKFLSKIKFQNFLKIGLITGIEETGKILKLMEKRKKEDFKKINLNQKSVKIKIEKESYHFFNEKNEYLPDYINFKEYHPFYFHQIRFNHHINYYKFMEGLCGDGKLPKHMQTGAGRSGALFFLSTNQAFVIKNISKPDSKILRRLTNLYFQHLKKNPESLLPGIYGHYKIEFGNSCEYFMIMNNVFQTNLEIDEKYDLKGSTVKRGGKSKTKVPEAVYKDNDLVDFIYLGEATKKKIISQIREDITFLQKQNIMDYSLLVGISFIDNKKIQDLQSQVSLFQQNHFLKSFFGGIRAISVDENGRECVYFLGLIDILQEYTITKKVERSLKAVRYLTVNQMSSINPKSYLKRFLKMVERRIK</sequence>